<dbReference type="eggNOG" id="ENOG502S39G">
    <property type="taxonomic scope" value="Eukaryota"/>
</dbReference>
<evidence type="ECO:0000313" key="2">
    <source>
        <dbReference type="EMBL" id="EZG57174.1"/>
    </source>
</evidence>
<keyword evidence="3" id="KW-1185">Reference proteome</keyword>
<evidence type="ECO:0000256" key="1">
    <source>
        <dbReference type="SAM" id="MobiDB-lite"/>
    </source>
</evidence>
<feature type="region of interest" description="Disordered" evidence="1">
    <location>
        <begin position="363"/>
        <end position="387"/>
    </location>
</feature>
<dbReference type="VEuPathDB" id="CryptoDB:GNI_098890"/>
<dbReference type="Proteomes" id="UP000019763">
    <property type="component" value="Unassembled WGS sequence"/>
</dbReference>
<proteinExistence type="predicted"/>
<organism evidence="2 3">
    <name type="scientific">Gregarina niphandrodes</name>
    <name type="common">Septate eugregarine</name>
    <dbReference type="NCBI Taxonomy" id="110365"/>
    <lineage>
        <taxon>Eukaryota</taxon>
        <taxon>Sar</taxon>
        <taxon>Alveolata</taxon>
        <taxon>Apicomplexa</taxon>
        <taxon>Conoidasida</taxon>
        <taxon>Gregarinasina</taxon>
        <taxon>Eugregarinorida</taxon>
        <taxon>Gregarinidae</taxon>
        <taxon>Gregarina</taxon>
    </lineage>
</organism>
<dbReference type="Pfam" id="PF12314">
    <property type="entry name" value="IMCp"/>
    <property type="match status" value="1"/>
</dbReference>
<sequence>MTAGKTPMTEGSRVDVTEAVLGVDGESADVQTIGEDASAGGLFAGCCPGGRLSEAQEHVMRLTYPDAPYTNYTPIPGVIPPVAPPEYRTSGWCNADNGSCVIQATQPVIPVPVKQNIVMKDTLVEVDQTVVKDKVQPNIWTQEVFHEVPRLEFEVRERRVAIPKLEIVGVEQEVEVPVGINFKLQHTWEEREVPRLFPRYCGPQDVIQVSIPQIQVVDRKTEHEIPWYVGEKVVEKEVVEDEGVEIVSYQYVKKEEVVPVYKYRPVFDVEVAIPPPVVVPIPVAPQEVNSGQQKVSWEEYQRQRREKKKNALCKEACKPLTCTDTIICGRRVDCCPVGCCRVGCCGICNDCCANTTQQHLTANPTLQPGKQAGTPPRAEEDDDNDSL</sequence>
<name>A0A023B4Q1_GRENI</name>
<accession>A0A023B4Q1</accession>
<dbReference type="InterPro" id="IPR022086">
    <property type="entry name" value="IMCp"/>
</dbReference>
<comment type="caution">
    <text evidence="2">The sequence shown here is derived from an EMBL/GenBank/DDBJ whole genome shotgun (WGS) entry which is preliminary data.</text>
</comment>
<gene>
    <name evidence="2" type="ORF">GNI_098890</name>
</gene>
<dbReference type="OrthoDB" id="203824at2759"/>
<dbReference type="RefSeq" id="XP_011131079.1">
    <property type="nucleotide sequence ID" value="XM_011132777.1"/>
</dbReference>
<reference evidence="2" key="1">
    <citation type="submission" date="2013-12" db="EMBL/GenBank/DDBJ databases">
        <authorList>
            <person name="Omoto C.K."/>
            <person name="Sibley D."/>
            <person name="Venepally P."/>
            <person name="Hadjithomas M."/>
            <person name="Karamycheva S."/>
            <person name="Brunk B."/>
            <person name="Roos D."/>
            <person name="Caler E."/>
            <person name="Lorenzi H."/>
        </authorList>
    </citation>
    <scope>NUCLEOTIDE SEQUENCE</scope>
</reference>
<dbReference type="EMBL" id="AFNH02000742">
    <property type="protein sequence ID" value="EZG57174.1"/>
    <property type="molecule type" value="Genomic_DNA"/>
</dbReference>
<dbReference type="GeneID" id="22913496"/>
<dbReference type="AlphaFoldDB" id="A0A023B4Q1"/>
<protein>
    <submittedName>
        <fullName evidence="2">Pfs77</fullName>
    </submittedName>
</protein>
<evidence type="ECO:0000313" key="3">
    <source>
        <dbReference type="Proteomes" id="UP000019763"/>
    </source>
</evidence>